<dbReference type="Gene3D" id="2.160.20.80">
    <property type="entry name" value="E3 ubiquitin-protein ligase SopA"/>
    <property type="match status" value="1"/>
</dbReference>
<keyword evidence="2" id="KW-1185">Reference proteome</keyword>
<dbReference type="SUPFAM" id="SSF141571">
    <property type="entry name" value="Pentapeptide repeat-like"/>
    <property type="match status" value="1"/>
</dbReference>
<gene>
    <name evidence="1" type="ORF">HUE58_00990</name>
</gene>
<evidence type="ECO:0000313" key="1">
    <source>
        <dbReference type="EMBL" id="QKQ23794.1"/>
    </source>
</evidence>
<dbReference type="KEGG" id="reo:HUE58_00990"/>
<proteinExistence type="predicted"/>
<evidence type="ECO:0000313" key="2">
    <source>
        <dbReference type="Proteomes" id="UP000509429"/>
    </source>
</evidence>
<accession>A0A6N0HN85</accession>
<dbReference type="Pfam" id="PF00805">
    <property type="entry name" value="Pentapeptide"/>
    <property type="match status" value="1"/>
</dbReference>
<dbReference type="InterPro" id="IPR001646">
    <property type="entry name" value="5peptide_repeat"/>
</dbReference>
<organism evidence="1 2">
    <name type="scientific">Candidatus Ruthia endofausta</name>
    <dbReference type="NCBI Taxonomy" id="2738852"/>
    <lineage>
        <taxon>Bacteria</taxon>
        <taxon>Pseudomonadati</taxon>
        <taxon>Pseudomonadota</taxon>
        <taxon>Gammaproteobacteria</taxon>
        <taxon>Candidatus Pseudothioglobaceae</taxon>
        <taxon>Candidatus Ruthturnera</taxon>
    </lineage>
</organism>
<reference evidence="1 2" key="1">
    <citation type="submission" date="2020-05" db="EMBL/GenBank/DDBJ databases">
        <title>Horizontal transmission and recombination maintain forever young bacterial symbiont genomes.</title>
        <authorList>
            <person name="Russell S.L."/>
            <person name="Pepper-Tunick E."/>
            <person name="Svedberg J."/>
            <person name="Byrne A."/>
            <person name="Ruelas Castillo J."/>
            <person name="Vollmers C."/>
            <person name="Beinart R.A."/>
            <person name="Corbett-Detig R."/>
        </authorList>
    </citation>
    <scope>NUCLEOTIDE SEQUENCE [LARGE SCALE GENOMIC DNA]</scope>
    <source>
        <strain evidence="1">JDF_Ridge</strain>
    </source>
</reference>
<dbReference type="Proteomes" id="UP000509429">
    <property type="component" value="Chromosome"/>
</dbReference>
<sequence length="77" mass="8964">MESIITNKEEFYNQEFSNVSLFGKKFDYCIFSSCDFREANFSRANFSGTDLMNSLFGNTNLAEANFVVMKQLDYLNR</sequence>
<name>A0A6N0HN85_9GAMM</name>
<dbReference type="EMBL" id="CP054490">
    <property type="protein sequence ID" value="QKQ23794.1"/>
    <property type="molecule type" value="Genomic_DNA"/>
</dbReference>
<dbReference type="RefSeq" id="WP_174605234.1">
    <property type="nucleotide sequence ID" value="NZ_CP054490.1"/>
</dbReference>
<dbReference type="AlphaFoldDB" id="A0A6N0HN85"/>
<protein>
    <submittedName>
        <fullName evidence="1">Pentapeptide repeat-containing protein</fullName>
    </submittedName>
</protein>